<dbReference type="AlphaFoldDB" id="A0A1T4KNT6"/>
<dbReference type="Pfam" id="PF20172">
    <property type="entry name" value="DUF6538"/>
    <property type="match status" value="1"/>
</dbReference>
<dbReference type="OrthoDB" id="7222937at2"/>
<keyword evidence="4" id="KW-1185">Reference proteome</keyword>
<dbReference type="EMBL" id="FUWZ01000001">
    <property type="protein sequence ID" value="SJZ44028.1"/>
    <property type="molecule type" value="Genomic_DNA"/>
</dbReference>
<organism evidence="3 4">
    <name type="scientific">Chitinophaga eiseniae</name>
    <dbReference type="NCBI Taxonomy" id="634771"/>
    <lineage>
        <taxon>Bacteria</taxon>
        <taxon>Pseudomonadati</taxon>
        <taxon>Bacteroidota</taxon>
        <taxon>Chitinophagia</taxon>
        <taxon>Chitinophagales</taxon>
        <taxon>Chitinophagaceae</taxon>
        <taxon>Chitinophaga</taxon>
    </lineage>
</organism>
<gene>
    <name evidence="3" type="ORF">SAMN04488128_101227</name>
</gene>
<sequence>MNFLLNKSGRYYYNRRVPKIFKEYDPRRFVRLALRTDSRKAAIKLAIAQNDRLEAYWKALVATGEKHSDNHYRSLVDRARLLGFSYHEPEAVAALPLEEILKRVGHIEKNYTHKHTEAVLGSVSAPAVKLDDALTRFWGYSRDKVLNKSPNQIRKWRNPRKKAIRNFIHCVGNKPLHELTREDTLAFRDWWIDRMDKEELVSGSANKDLIYIKMIVTTVAENLKIDIDTEHLFKKLVLSKDDGQKRLPFTTDFISSTLLNPDNLKGLNVQARYVLYAFAETGAGLAELTGLLPEDIILDAPIPYIAIVPRQKRALKTKFRARTIPLVGYALEAFKACPDGFTHYRDRPDALSGILAKYLRENNLLPSRQHAVYSLRHSFQDRILSVNCPDRIQADLMGHKFGRPAYGEGATLAHKLEWLKKIQLKPES</sequence>
<dbReference type="InterPro" id="IPR011010">
    <property type="entry name" value="DNA_brk_join_enz"/>
</dbReference>
<proteinExistence type="predicted"/>
<dbReference type="Proteomes" id="UP000190367">
    <property type="component" value="Unassembled WGS sequence"/>
</dbReference>
<accession>A0A1T4KNT6</accession>
<name>A0A1T4KNT6_9BACT</name>
<evidence type="ECO:0000313" key="3">
    <source>
        <dbReference type="EMBL" id="SJZ44028.1"/>
    </source>
</evidence>
<dbReference type="Gene3D" id="1.10.443.10">
    <property type="entry name" value="Intergrase catalytic core"/>
    <property type="match status" value="1"/>
</dbReference>
<dbReference type="GO" id="GO:0006310">
    <property type="term" value="P:DNA recombination"/>
    <property type="evidence" value="ECO:0007669"/>
    <property type="project" value="UniProtKB-KW"/>
</dbReference>
<keyword evidence="1" id="KW-0233">DNA recombination</keyword>
<dbReference type="RefSeq" id="WP_078666947.1">
    <property type="nucleotide sequence ID" value="NZ_FUWZ01000001.1"/>
</dbReference>
<dbReference type="STRING" id="634771.SAMN04488128_101227"/>
<reference evidence="4" key="1">
    <citation type="submission" date="2017-02" db="EMBL/GenBank/DDBJ databases">
        <authorList>
            <person name="Varghese N."/>
            <person name="Submissions S."/>
        </authorList>
    </citation>
    <scope>NUCLEOTIDE SEQUENCE [LARGE SCALE GENOMIC DNA]</scope>
    <source>
        <strain evidence="4">DSM 22224</strain>
    </source>
</reference>
<evidence type="ECO:0000256" key="1">
    <source>
        <dbReference type="ARBA" id="ARBA00023172"/>
    </source>
</evidence>
<dbReference type="SUPFAM" id="SSF56349">
    <property type="entry name" value="DNA breaking-rejoining enzymes"/>
    <property type="match status" value="1"/>
</dbReference>
<evidence type="ECO:0000259" key="2">
    <source>
        <dbReference type="Pfam" id="PF20172"/>
    </source>
</evidence>
<dbReference type="InterPro" id="IPR046668">
    <property type="entry name" value="DUF6538"/>
</dbReference>
<protein>
    <recommendedName>
        <fullName evidence="2">DUF6538 domain-containing protein</fullName>
    </recommendedName>
</protein>
<dbReference type="GO" id="GO:0003677">
    <property type="term" value="F:DNA binding"/>
    <property type="evidence" value="ECO:0007669"/>
    <property type="project" value="InterPro"/>
</dbReference>
<dbReference type="InterPro" id="IPR013762">
    <property type="entry name" value="Integrase-like_cat_sf"/>
</dbReference>
<dbReference type="GO" id="GO:0015074">
    <property type="term" value="P:DNA integration"/>
    <property type="evidence" value="ECO:0007669"/>
    <property type="project" value="InterPro"/>
</dbReference>
<evidence type="ECO:0000313" key="4">
    <source>
        <dbReference type="Proteomes" id="UP000190367"/>
    </source>
</evidence>
<feature type="domain" description="DUF6538" evidence="2">
    <location>
        <begin position="4"/>
        <end position="60"/>
    </location>
</feature>